<keyword evidence="2" id="KW-1185">Reference proteome</keyword>
<name>A0A4S4LUZ2_9AGAM</name>
<comment type="caution">
    <text evidence="1">The sequence shown here is derived from an EMBL/GenBank/DDBJ whole genome shotgun (WGS) entry which is preliminary data.</text>
</comment>
<organism evidence="1 2">
    <name type="scientific">Bondarzewia mesenterica</name>
    <dbReference type="NCBI Taxonomy" id="1095465"/>
    <lineage>
        <taxon>Eukaryota</taxon>
        <taxon>Fungi</taxon>
        <taxon>Dikarya</taxon>
        <taxon>Basidiomycota</taxon>
        <taxon>Agaricomycotina</taxon>
        <taxon>Agaricomycetes</taxon>
        <taxon>Russulales</taxon>
        <taxon>Bondarzewiaceae</taxon>
        <taxon>Bondarzewia</taxon>
    </lineage>
</organism>
<evidence type="ECO:0000313" key="1">
    <source>
        <dbReference type="EMBL" id="THH16346.1"/>
    </source>
</evidence>
<evidence type="ECO:0000313" key="2">
    <source>
        <dbReference type="Proteomes" id="UP000310158"/>
    </source>
</evidence>
<reference evidence="1 2" key="1">
    <citation type="submission" date="2019-02" db="EMBL/GenBank/DDBJ databases">
        <title>Genome sequencing of the rare red list fungi Bondarzewia mesenterica.</title>
        <authorList>
            <person name="Buettner E."/>
            <person name="Kellner H."/>
        </authorList>
    </citation>
    <scope>NUCLEOTIDE SEQUENCE [LARGE SCALE GENOMIC DNA]</scope>
    <source>
        <strain evidence="1 2">DSM 108281</strain>
    </source>
</reference>
<gene>
    <name evidence="1" type="ORF">EW146_g4284</name>
</gene>
<accession>A0A4S4LUZ2</accession>
<dbReference type="Proteomes" id="UP000310158">
    <property type="component" value="Unassembled WGS sequence"/>
</dbReference>
<protein>
    <submittedName>
        <fullName evidence="1">Uncharacterized protein</fullName>
    </submittedName>
</protein>
<sequence length="177" mass="19141">MEERRGRDRGSVPFKKRRCNVRAFSGVPLDRSLIVSRSIFTRQERPSGARADTWVVPATRPCALTCTLLNKNGPSLSLLCPCHTTCETTLPRPTAWQDALPAAVPRGIVTATVAAPGDIPTPVPTAVPALATDLPIFTPAVVRIRLCPSRLAGTRSTKVRSLAIDTATIPIMPLRRK</sequence>
<dbReference type="EMBL" id="SGPL01000162">
    <property type="protein sequence ID" value="THH16346.1"/>
    <property type="molecule type" value="Genomic_DNA"/>
</dbReference>
<dbReference type="AlphaFoldDB" id="A0A4S4LUZ2"/>
<proteinExistence type="predicted"/>